<evidence type="ECO:0000256" key="1">
    <source>
        <dbReference type="SAM" id="MobiDB-lite"/>
    </source>
</evidence>
<accession>A0A0F9VVC1</accession>
<protein>
    <recommendedName>
        <fullName evidence="2">T6SS Phospholipase effector Tle1-like catalytic domain-containing protein</fullName>
    </recommendedName>
</protein>
<dbReference type="Pfam" id="PF05488">
    <property type="entry name" value="PAAR_motif"/>
    <property type="match status" value="1"/>
</dbReference>
<feature type="compositionally biased region" description="Polar residues" evidence="1">
    <location>
        <begin position="14"/>
        <end position="24"/>
    </location>
</feature>
<feature type="region of interest" description="Disordered" evidence="1">
    <location>
        <begin position="1"/>
        <end position="24"/>
    </location>
</feature>
<organism evidence="3">
    <name type="scientific">marine sediment metagenome</name>
    <dbReference type="NCBI Taxonomy" id="412755"/>
    <lineage>
        <taxon>unclassified sequences</taxon>
        <taxon>metagenomes</taxon>
        <taxon>ecological metagenomes</taxon>
    </lineage>
</organism>
<dbReference type="InterPro" id="IPR008727">
    <property type="entry name" value="PAAR_motif"/>
</dbReference>
<dbReference type="AlphaFoldDB" id="A0A0F9VVC1"/>
<evidence type="ECO:0000259" key="2">
    <source>
        <dbReference type="Pfam" id="PF09994"/>
    </source>
</evidence>
<reference evidence="3" key="1">
    <citation type="journal article" date="2015" name="Nature">
        <title>Complex archaea that bridge the gap between prokaryotes and eukaryotes.</title>
        <authorList>
            <person name="Spang A."/>
            <person name="Saw J.H."/>
            <person name="Jorgensen S.L."/>
            <person name="Zaremba-Niedzwiedzka K."/>
            <person name="Martijn J."/>
            <person name="Lind A.E."/>
            <person name="van Eijk R."/>
            <person name="Schleper C."/>
            <person name="Guy L."/>
            <person name="Ettema T.J."/>
        </authorList>
    </citation>
    <scope>NUCLEOTIDE SEQUENCE</scope>
</reference>
<sequence>MSGKPAARLGDPTQCPQTGHGSNAIVTGSSDVLFDGQPAARLGDSTACGSALVGQVVPNVLINGRPAAVVGSVGSHGDVVIGGSGTVVIGGAVVVAGGGADASAFFAPGGLAPAQQLRHSAIGDGVPFSIEEEEEEDEQELPVKQRITLRIGMFFDGTLNNMNNAAFTAECRRQDLNLFEPAELERIRLFCEENGYDEFVGNGRYDTTPDNSYGNEMSNVALLYDLYLDQTREPISESATQASMRIYIDGIGSRSGGEDDLSGYALGQGETGVVERVKQSPEILMEKLQDLADSNPQVAIEKIEFDIFGFSRGAAAARHFANELCKIDGGVMADYLNNALSLVTPEFAWPSAASINFIGLFDTVAAIGDPVRGDLSVGDDRNPGVNLKLAPDCAKKVVHLTAADEHRHNFSLNKVNPEGHKYHEELVLPGVHSNLGGGYPEVMRERVILGKPRLVRGDYYSSTGIAGVQVESSRAWRLRAEEEARFRAKGLPGNGQFIKENVRRNLQTHTRAGAQAPDDVLLLLRVDRFVRGDLSKVALRLMYAKATAHNTPFKRLPETPAFLVPDALKPIADKVMLAAAASESAELSDSEKRFLHGYYIHASANWNPRWELFFPNKPRDKNKRESYEG</sequence>
<dbReference type="Gene3D" id="2.60.200.60">
    <property type="match status" value="2"/>
</dbReference>
<proteinExistence type="predicted"/>
<dbReference type="CDD" id="cd14743">
    <property type="entry name" value="PAAR_CT_1"/>
    <property type="match status" value="1"/>
</dbReference>
<gene>
    <name evidence="3" type="ORF">LCGC14_0047290</name>
</gene>
<comment type="caution">
    <text evidence="3">The sequence shown here is derived from an EMBL/GenBank/DDBJ whole genome shotgun (WGS) entry which is preliminary data.</text>
</comment>
<feature type="domain" description="T6SS Phospholipase effector Tle1-like catalytic" evidence="2">
    <location>
        <begin position="351"/>
        <end position="442"/>
    </location>
</feature>
<dbReference type="InterPro" id="IPR018712">
    <property type="entry name" value="Tle1-like_cat"/>
</dbReference>
<dbReference type="Pfam" id="PF09994">
    <property type="entry name" value="T6SS_Tle1-like_cat"/>
    <property type="match status" value="1"/>
</dbReference>
<evidence type="ECO:0000313" key="3">
    <source>
        <dbReference type="EMBL" id="KKO08035.1"/>
    </source>
</evidence>
<dbReference type="EMBL" id="LAZR01000010">
    <property type="protein sequence ID" value="KKO08035.1"/>
    <property type="molecule type" value="Genomic_DNA"/>
</dbReference>
<name>A0A0F9VVC1_9ZZZZ</name>
<dbReference type="PANTHER" id="PTHR33840">
    <property type="match status" value="1"/>
</dbReference>
<dbReference type="PANTHER" id="PTHR33840:SF1">
    <property type="entry name" value="TLE1 PHOSPHOLIPASE DOMAIN-CONTAINING PROTEIN"/>
    <property type="match status" value="1"/>
</dbReference>